<accession>A0A9P4NYX5</accession>
<protein>
    <recommendedName>
        <fullName evidence="1">BTB domain-containing protein</fullName>
    </recommendedName>
</protein>
<reference evidence="2" key="1">
    <citation type="journal article" date="2020" name="Stud. Mycol.">
        <title>101 Dothideomycetes genomes: a test case for predicting lifestyles and emergence of pathogens.</title>
        <authorList>
            <person name="Haridas S."/>
            <person name="Albert R."/>
            <person name="Binder M."/>
            <person name="Bloem J."/>
            <person name="Labutti K."/>
            <person name="Salamov A."/>
            <person name="Andreopoulos B."/>
            <person name="Baker S."/>
            <person name="Barry K."/>
            <person name="Bills G."/>
            <person name="Bluhm B."/>
            <person name="Cannon C."/>
            <person name="Castanera R."/>
            <person name="Culley D."/>
            <person name="Daum C."/>
            <person name="Ezra D."/>
            <person name="Gonzalez J."/>
            <person name="Henrissat B."/>
            <person name="Kuo A."/>
            <person name="Liang C."/>
            <person name="Lipzen A."/>
            <person name="Lutzoni F."/>
            <person name="Magnuson J."/>
            <person name="Mondo S."/>
            <person name="Nolan M."/>
            <person name="Ohm R."/>
            <person name="Pangilinan J."/>
            <person name="Park H.-J."/>
            <person name="Ramirez L."/>
            <person name="Alfaro M."/>
            <person name="Sun H."/>
            <person name="Tritt A."/>
            <person name="Yoshinaga Y."/>
            <person name="Zwiers L.-H."/>
            <person name="Turgeon B."/>
            <person name="Goodwin S."/>
            <person name="Spatafora J."/>
            <person name="Crous P."/>
            <person name="Grigoriev I."/>
        </authorList>
    </citation>
    <scope>NUCLEOTIDE SEQUENCE</scope>
    <source>
        <strain evidence="2">CBS 130266</strain>
    </source>
</reference>
<evidence type="ECO:0000313" key="3">
    <source>
        <dbReference type="Proteomes" id="UP000800235"/>
    </source>
</evidence>
<keyword evidence="3" id="KW-1185">Reference proteome</keyword>
<dbReference type="Gene3D" id="3.30.710.10">
    <property type="entry name" value="Potassium Channel Kv1.1, Chain A"/>
    <property type="match status" value="1"/>
</dbReference>
<dbReference type="PANTHER" id="PTHR47843">
    <property type="entry name" value="BTB DOMAIN-CONTAINING PROTEIN-RELATED"/>
    <property type="match status" value="1"/>
</dbReference>
<dbReference type="PROSITE" id="PS50097">
    <property type="entry name" value="BTB"/>
    <property type="match status" value="1"/>
</dbReference>
<evidence type="ECO:0000259" key="1">
    <source>
        <dbReference type="PROSITE" id="PS50097"/>
    </source>
</evidence>
<feature type="domain" description="BTB" evidence="1">
    <location>
        <begin position="18"/>
        <end position="87"/>
    </location>
</feature>
<organism evidence="2 3">
    <name type="scientific">Tothia fuscella</name>
    <dbReference type="NCBI Taxonomy" id="1048955"/>
    <lineage>
        <taxon>Eukaryota</taxon>
        <taxon>Fungi</taxon>
        <taxon>Dikarya</taxon>
        <taxon>Ascomycota</taxon>
        <taxon>Pezizomycotina</taxon>
        <taxon>Dothideomycetes</taxon>
        <taxon>Pleosporomycetidae</taxon>
        <taxon>Venturiales</taxon>
        <taxon>Cylindrosympodiaceae</taxon>
        <taxon>Tothia</taxon>
    </lineage>
</organism>
<dbReference type="OrthoDB" id="1022638at2759"/>
<proteinExistence type="predicted"/>
<dbReference type="EMBL" id="MU007019">
    <property type="protein sequence ID" value="KAF2433818.1"/>
    <property type="molecule type" value="Genomic_DNA"/>
</dbReference>
<sequence>MATEDLIVEPLTMTTFTETINIYAGPSKQHFIVHKTCLVDTSPFFKACPNKQWKKGEELSINLPKDDPPDLSTYINWIFTGRAKHQVVPYITPQVLDGITVAQEEISTKEQQVTIHLLIKIFRFADKILNKQFQDAIYETLEKFTQLRIDATFAVSCAYSSTGSDIQRKLVVSYALAQLDYGKTLIHHHIEKLKEVRATGKFCVYETFQEDIIFAMVGVGRDPVELALYVLKLVERLPVCLPDGRAVQAYYDVQCRLGQFGVTRRYNSAATAHASNS</sequence>
<dbReference type="SUPFAM" id="SSF54695">
    <property type="entry name" value="POZ domain"/>
    <property type="match status" value="1"/>
</dbReference>
<gene>
    <name evidence="2" type="ORF">EJ08DRAFT_694297</name>
</gene>
<dbReference type="Proteomes" id="UP000800235">
    <property type="component" value="Unassembled WGS sequence"/>
</dbReference>
<name>A0A9P4NYX5_9PEZI</name>
<dbReference type="InterPro" id="IPR000210">
    <property type="entry name" value="BTB/POZ_dom"/>
</dbReference>
<comment type="caution">
    <text evidence="2">The sequence shown here is derived from an EMBL/GenBank/DDBJ whole genome shotgun (WGS) entry which is preliminary data.</text>
</comment>
<dbReference type="PANTHER" id="PTHR47843:SF2">
    <property type="entry name" value="BTB DOMAIN-CONTAINING PROTEIN"/>
    <property type="match status" value="1"/>
</dbReference>
<dbReference type="AlphaFoldDB" id="A0A9P4NYX5"/>
<evidence type="ECO:0000313" key="2">
    <source>
        <dbReference type="EMBL" id="KAF2433818.1"/>
    </source>
</evidence>
<dbReference type="InterPro" id="IPR011333">
    <property type="entry name" value="SKP1/BTB/POZ_sf"/>
</dbReference>